<dbReference type="Proteomes" id="UP000648663">
    <property type="component" value="Unassembled WGS sequence"/>
</dbReference>
<name>A0A846LYS5_9ACTN</name>
<evidence type="ECO:0000313" key="5">
    <source>
        <dbReference type="Proteomes" id="UP000552836"/>
    </source>
</evidence>
<dbReference type="EMBL" id="JAAMPA010000001">
    <property type="protein sequence ID" value="NIH68579.1"/>
    <property type="molecule type" value="Genomic_DNA"/>
</dbReference>
<feature type="transmembrane region" description="Helical" evidence="2">
    <location>
        <begin position="103"/>
        <end position="125"/>
    </location>
</feature>
<feature type="transmembrane region" description="Helical" evidence="2">
    <location>
        <begin position="80"/>
        <end position="97"/>
    </location>
</feature>
<dbReference type="InterPro" id="IPR052524">
    <property type="entry name" value="MFS_Cyanate_Porter"/>
</dbReference>
<accession>A0A846LYS5</accession>
<feature type="transmembrane region" description="Helical" evidence="2">
    <location>
        <begin position="345"/>
        <end position="365"/>
    </location>
</feature>
<feature type="transmembrane region" description="Helical" evidence="2">
    <location>
        <begin position="137"/>
        <end position="156"/>
    </location>
</feature>
<sequence length="428" mass="41815">MTGRGADQRTPALLLAAVLLVGVNLRGAIAAVSPVLPEVRADLGLSPSSVSLVTTLPVLCFAAAAPAAAWFGRRVGARPGISWALLLLAVATVARVLGGPAVLLAGTVAIGLAMTVGNVLLPPVVKAGFGAAAGRVTGLYTAALAAGAALTAALTAPIAGLWGWRVGLAGWALLALAAAVLWRSAAGTADPTGPAPVTPAAAGRGPATGPSVWPHPVAWAVGLLLALQTMLYYAVTTWLPTLLVDRLEAGLPTGAAAASLFQLVGILGALLVPALIGRRRGQVGLGLVVGAGWVVLFAGLLAWPAGWGLWVTVGGLAQGAGVALSFTVIVLRAHDADAARRVSGMAQLVGYGIGATGPLLVGGLYGATGGWAVPLATLAGIGVLYAAVASVAGRPVTVGGPPSVRDGGSAPVGPAPAGGRPATPPGGR</sequence>
<dbReference type="GO" id="GO:0022857">
    <property type="term" value="F:transmembrane transporter activity"/>
    <property type="evidence" value="ECO:0007669"/>
    <property type="project" value="InterPro"/>
</dbReference>
<reference evidence="6" key="2">
    <citation type="journal article" date="2019" name="Int. J. Syst. Evol. Microbiol.">
        <title>The Global Catalogue of Microorganisms (GCM) 10K type strain sequencing project: providing services to taxonomists for standard genome sequencing and annotation.</title>
        <authorList>
            <consortium name="The Broad Institute Genomics Platform"/>
            <consortium name="The Broad Institute Genome Sequencing Center for Infectious Disease"/>
            <person name="Wu L."/>
            <person name="Ma J."/>
        </authorList>
    </citation>
    <scope>NUCLEOTIDE SEQUENCE [LARGE SCALE GENOMIC DNA]</scope>
    <source>
        <strain evidence="6">CGMCC 4.5581</strain>
    </source>
</reference>
<evidence type="ECO:0000313" key="4">
    <source>
        <dbReference type="EMBL" id="NIH68579.1"/>
    </source>
</evidence>
<dbReference type="EMBL" id="BMMI01000002">
    <property type="protein sequence ID" value="GGL58372.1"/>
    <property type="molecule type" value="Genomic_DNA"/>
</dbReference>
<evidence type="ECO:0000256" key="1">
    <source>
        <dbReference type="SAM" id="MobiDB-lite"/>
    </source>
</evidence>
<evidence type="ECO:0000313" key="3">
    <source>
        <dbReference type="EMBL" id="GGL58372.1"/>
    </source>
</evidence>
<feature type="transmembrane region" description="Helical" evidence="2">
    <location>
        <begin position="371"/>
        <end position="392"/>
    </location>
</feature>
<feature type="compositionally biased region" description="Low complexity" evidence="1">
    <location>
        <begin position="407"/>
        <end position="421"/>
    </location>
</feature>
<feature type="transmembrane region" description="Helical" evidence="2">
    <location>
        <begin position="255"/>
        <end position="276"/>
    </location>
</feature>
<comment type="caution">
    <text evidence="4">The sequence shown here is derived from an EMBL/GenBank/DDBJ whole genome shotgun (WGS) entry which is preliminary data.</text>
</comment>
<dbReference type="InterPro" id="IPR011701">
    <property type="entry name" value="MFS"/>
</dbReference>
<dbReference type="PANTHER" id="PTHR23523:SF2">
    <property type="entry name" value="2-NITROIMIDAZOLE TRANSPORTER"/>
    <property type="match status" value="1"/>
</dbReference>
<reference evidence="3" key="4">
    <citation type="submission" date="2024-05" db="EMBL/GenBank/DDBJ databases">
        <authorList>
            <person name="Sun Q."/>
            <person name="Zhou Y."/>
        </authorList>
    </citation>
    <scope>NUCLEOTIDE SEQUENCE</scope>
    <source>
        <strain evidence="3">CGMCC 4.5581</strain>
    </source>
</reference>
<reference evidence="3" key="1">
    <citation type="journal article" date="2014" name="Int. J. Syst. Evol. Microbiol.">
        <title>Complete genome of a new Firmicutes species belonging to the dominant human colonic microbiota ('Ruminococcus bicirculans') reveals two chromosomes and a selective capacity to utilize plant glucans.</title>
        <authorList>
            <consortium name="NISC Comparative Sequencing Program"/>
            <person name="Wegmann U."/>
            <person name="Louis P."/>
            <person name="Goesmann A."/>
            <person name="Henrissat B."/>
            <person name="Duncan S.H."/>
            <person name="Flint H.J."/>
        </authorList>
    </citation>
    <scope>NUCLEOTIDE SEQUENCE</scope>
    <source>
        <strain evidence="3">CGMCC 4.5581</strain>
    </source>
</reference>
<feature type="transmembrane region" description="Helical" evidence="2">
    <location>
        <begin position="54"/>
        <end position="73"/>
    </location>
</feature>
<feature type="transmembrane region" description="Helical" evidence="2">
    <location>
        <begin position="283"/>
        <end position="303"/>
    </location>
</feature>
<evidence type="ECO:0000313" key="6">
    <source>
        <dbReference type="Proteomes" id="UP000648663"/>
    </source>
</evidence>
<protein>
    <submittedName>
        <fullName evidence="3 4">MFS transporter</fullName>
    </submittedName>
</protein>
<organism evidence="4 5">
    <name type="scientific">Modestobacter marinus</name>
    <dbReference type="NCBI Taxonomy" id="477641"/>
    <lineage>
        <taxon>Bacteria</taxon>
        <taxon>Bacillati</taxon>
        <taxon>Actinomycetota</taxon>
        <taxon>Actinomycetes</taxon>
        <taxon>Geodermatophilales</taxon>
        <taxon>Geodermatophilaceae</taxon>
        <taxon>Modestobacter</taxon>
    </lineage>
</organism>
<dbReference type="PANTHER" id="PTHR23523">
    <property type="match status" value="1"/>
</dbReference>
<feature type="transmembrane region" description="Helical" evidence="2">
    <location>
        <begin position="162"/>
        <end position="182"/>
    </location>
</feature>
<keyword evidence="2" id="KW-1133">Transmembrane helix</keyword>
<keyword evidence="6" id="KW-1185">Reference proteome</keyword>
<dbReference type="SUPFAM" id="SSF103473">
    <property type="entry name" value="MFS general substrate transporter"/>
    <property type="match status" value="1"/>
</dbReference>
<proteinExistence type="predicted"/>
<reference evidence="4 5" key="3">
    <citation type="submission" date="2020-02" db="EMBL/GenBank/DDBJ databases">
        <title>Sequencing the genomes of 1000 actinobacteria strains.</title>
        <authorList>
            <person name="Klenk H.-P."/>
        </authorList>
    </citation>
    <scope>NUCLEOTIDE SEQUENCE [LARGE SCALE GENOMIC DNA]</scope>
    <source>
        <strain evidence="4 5">DSM 45201</strain>
    </source>
</reference>
<dbReference type="InterPro" id="IPR036259">
    <property type="entry name" value="MFS_trans_sf"/>
</dbReference>
<dbReference type="Proteomes" id="UP000552836">
    <property type="component" value="Unassembled WGS sequence"/>
</dbReference>
<gene>
    <name evidence="4" type="ORF">FB380_003025</name>
    <name evidence="3" type="ORF">GCM10011589_13000</name>
</gene>
<feature type="transmembrane region" description="Helical" evidence="2">
    <location>
        <begin position="309"/>
        <end position="333"/>
    </location>
</feature>
<dbReference type="Gene3D" id="1.20.1250.20">
    <property type="entry name" value="MFS general substrate transporter like domains"/>
    <property type="match status" value="1"/>
</dbReference>
<dbReference type="Pfam" id="PF07690">
    <property type="entry name" value="MFS_1"/>
    <property type="match status" value="1"/>
</dbReference>
<feature type="region of interest" description="Disordered" evidence="1">
    <location>
        <begin position="400"/>
        <end position="428"/>
    </location>
</feature>
<dbReference type="AlphaFoldDB" id="A0A846LYS5"/>
<feature type="transmembrane region" description="Helical" evidence="2">
    <location>
        <begin position="217"/>
        <end position="235"/>
    </location>
</feature>
<evidence type="ECO:0000256" key="2">
    <source>
        <dbReference type="SAM" id="Phobius"/>
    </source>
</evidence>
<keyword evidence="2" id="KW-0812">Transmembrane</keyword>
<keyword evidence="2" id="KW-0472">Membrane</keyword>
<dbReference type="RefSeq" id="WP_166755772.1">
    <property type="nucleotide sequence ID" value="NZ_BAABJU010000023.1"/>
</dbReference>